<evidence type="ECO:0000313" key="2">
    <source>
        <dbReference type="Proteomes" id="UP001642483"/>
    </source>
</evidence>
<dbReference type="EMBL" id="CAWYQH010000125">
    <property type="protein sequence ID" value="CAK8691852.1"/>
    <property type="molecule type" value="Genomic_DNA"/>
</dbReference>
<keyword evidence="2" id="KW-1185">Reference proteome</keyword>
<reference evidence="1 2" key="1">
    <citation type="submission" date="2024-02" db="EMBL/GenBank/DDBJ databases">
        <authorList>
            <person name="Daric V."/>
            <person name="Darras S."/>
        </authorList>
    </citation>
    <scope>NUCLEOTIDE SEQUENCE [LARGE SCALE GENOMIC DNA]</scope>
</reference>
<gene>
    <name evidence="1" type="ORF">CVLEPA_LOCUS24601</name>
</gene>
<dbReference type="Proteomes" id="UP001642483">
    <property type="component" value="Unassembled WGS sequence"/>
</dbReference>
<proteinExistence type="predicted"/>
<organism evidence="1 2">
    <name type="scientific">Clavelina lepadiformis</name>
    <name type="common">Light-bulb sea squirt</name>
    <name type="synonym">Ascidia lepadiformis</name>
    <dbReference type="NCBI Taxonomy" id="159417"/>
    <lineage>
        <taxon>Eukaryota</taxon>
        <taxon>Metazoa</taxon>
        <taxon>Chordata</taxon>
        <taxon>Tunicata</taxon>
        <taxon>Ascidiacea</taxon>
        <taxon>Aplousobranchia</taxon>
        <taxon>Clavelinidae</taxon>
        <taxon>Clavelina</taxon>
    </lineage>
</organism>
<accession>A0ABP0GJF9</accession>
<comment type="caution">
    <text evidence="1">The sequence shown here is derived from an EMBL/GenBank/DDBJ whole genome shotgun (WGS) entry which is preliminary data.</text>
</comment>
<sequence length="134" mass="14951">MLGSHYNIRGNTFCYEALAHVGPLVEYIYLGTLEKVLGEKSKCGKFQNFSTSEVSTIVNSNGSNFQLRDEEYRCVKIESGLYIYEGPSRPLIYAMGPNFILLVLGSVCADRSMATDDCLKAIQYGQKRLNGMKT</sequence>
<evidence type="ECO:0008006" key="3">
    <source>
        <dbReference type="Google" id="ProtNLM"/>
    </source>
</evidence>
<protein>
    <recommendedName>
        <fullName evidence="3">Profilin</fullName>
    </recommendedName>
</protein>
<evidence type="ECO:0000313" key="1">
    <source>
        <dbReference type="EMBL" id="CAK8691852.1"/>
    </source>
</evidence>
<name>A0ABP0GJF9_CLALP</name>